<reference evidence="2 3" key="1">
    <citation type="submission" date="2021-03" db="EMBL/GenBank/DDBJ databases">
        <title>Genomic Encyclopedia of Type Strains, Phase IV (KMG-IV): sequencing the most valuable type-strain genomes for metagenomic binning, comparative biology and taxonomic classification.</title>
        <authorList>
            <person name="Goeker M."/>
        </authorList>
    </citation>
    <scope>NUCLEOTIDE SEQUENCE [LARGE SCALE GENOMIC DNA]</scope>
    <source>
        <strain evidence="2 3">DSM 101872</strain>
    </source>
</reference>
<comment type="caution">
    <text evidence="2">The sequence shown here is derived from an EMBL/GenBank/DDBJ whole genome shotgun (WGS) entry which is preliminary data.</text>
</comment>
<dbReference type="EMBL" id="JAGGLU010000002">
    <property type="protein sequence ID" value="MBP2057305.1"/>
    <property type="molecule type" value="Genomic_DNA"/>
</dbReference>
<evidence type="ECO:0000313" key="2">
    <source>
        <dbReference type="EMBL" id="MBP2057305.1"/>
    </source>
</evidence>
<name>A0ABS4MCA0_9LACO</name>
<proteinExistence type="predicted"/>
<protein>
    <recommendedName>
        <fullName evidence="1">Replication initiation protein-like C-terminal domain-containing protein</fullName>
    </recommendedName>
</protein>
<organism evidence="2 3">
    <name type="scientific">Lactobacillus colini</name>
    <dbReference type="NCBI Taxonomy" id="1819254"/>
    <lineage>
        <taxon>Bacteria</taxon>
        <taxon>Bacillati</taxon>
        <taxon>Bacillota</taxon>
        <taxon>Bacilli</taxon>
        <taxon>Lactobacillales</taxon>
        <taxon>Lactobacillaceae</taxon>
        <taxon>Lactobacillus</taxon>
    </lineage>
</organism>
<accession>A0ABS4MCA0</accession>
<evidence type="ECO:0000313" key="3">
    <source>
        <dbReference type="Proteomes" id="UP001519292"/>
    </source>
</evidence>
<dbReference type="InterPro" id="IPR003491">
    <property type="entry name" value="REP-like_C"/>
</dbReference>
<evidence type="ECO:0000259" key="1">
    <source>
        <dbReference type="Pfam" id="PF02486"/>
    </source>
</evidence>
<dbReference type="Proteomes" id="UP001519292">
    <property type="component" value="Unassembled WGS sequence"/>
</dbReference>
<sequence length="386" mass="44842">MTKIFATVDQVTINLPYIDKFSGQDSAITYAEKLHLEEVLGEMNKGRGLNYYSEAITFYKNQVKIMWNDKRKSQGILLYFTATGYKAWKSLGRLQGYCFDLLNLVSFMTENHAKWFTRFDDAIDIFDSDLTIEDLYQQVDIGKILVLDGLGRRIKTENQRFYGQDRKMTGFTVGSRSSDNYLRIYDKKIEQTREDAAYLDLARACKSWIRIEGEFKHDKAKAILKDLSSFAEKDDKNAIQQKLVGYIIGQWQLTNSDKRPIKLWQQLSRLADGKGAILPLEPRLTDRLVQELKWFLTGGAAGVFYRVSELFGEIGKADFLLFMFEYVSKPNRKEHFSIPKNMTSDLELIIKQHPNIQTINFYLDKAVKEIEKDKEKDTRHTDQSND</sequence>
<dbReference type="Pfam" id="PF02486">
    <property type="entry name" value="Rep_trans"/>
    <property type="match status" value="1"/>
</dbReference>
<dbReference type="RefSeq" id="WP_209686003.1">
    <property type="nucleotide sequence ID" value="NZ_JAGGLU010000002.1"/>
</dbReference>
<keyword evidence="3" id="KW-1185">Reference proteome</keyword>
<feature type="domain" description="Replication initiation protein-like C-terminal" evidence="1">
    <location>
        <begin position="116"/>
        <end position="242"/>
    </location>
</feature>
<gene>
    <name evidence="2" type="ORF">J2Z60_000469</name>
</gene>